<organism evidence="2 3">
    <name type="scientific">Ulvibacterium marinum</name>
    <dbReference type="NCBI Taxonomy" id="2419782"/>
    <lineage>
        <taxon>Bacteria</taxon>
        <taxon>Pseudomonadati</taxon>
        <taxon>Bacteroidota</taxon>
        <taxon>Flavobacteriia</taxon>
        <taxon>Flavobacteriales</taxon>
        <taxon>Flavobacteriaceae</taxon>
        <taxon>Ulvibacterium</taxon>
    </lineage>
</organism>
<evidence type="ECO:0000313" key="3">
    <source>
        <dbReference type="Proteomes" id="UP000276603"/>
    </source>
</evidence>
<keyword evidence="1" id="KW-1133">Transmembrane helix</keyword>
<dbReference type="EMBL" id="RBCJ01000008">
    <property type="protein sequence ID" value="RKN75100.1"/>
    <property type="molecule type" value="Genomic_DNA"/>
</dbReference>
<accession>A0A3B0BQP1</accession>
<gene>
    <name evidence="2" type="ORF">D7Z94_25190</name>
</gene>
<feature type="transmembrane region" description="Helical" evidence="1">
    <location>
        <begin position="17"/>
        <end position="36"/>
    </location>
</feature>
<keyword evidence="1" id="KW-0812">Transmembrane</keyword>
<dbReference type="Proteomes" id="UP000276603">
    <property type="component" value="Unassembled WGS sequence"/>
</dbReference>
<sequence length="172" mass="19635">MYLGGDEFIQTQRPIDFAHWLLLIGSISLVSFNYIFPKSILNSIASVLTVMGIIAHVAMSSIDFVFWSFRNDYDGLVKLIRQLENEPSIWLPFMVIGPSLLFIGLAIHAFTFIKKRPISSLLVIVGSIMIGMSSFLWRDRIYIIIAHLVFALGLTLLCFNMDERKYIRDQEG</sequence>
<feature type="transmembrane region" description="Helical" evidence="1">
    <location>
        <begin position="141"/>
        <end position="159"/>
    </location>
</feature>
<feature type="transmembrane region" description="Helical" evidence="1">
    <location>
        <begin position="118"/>
        <end position="135"/>
    </location>
</feature>
<proteinExistence type="predicted"/>
<feature type="transmembrane region" description="Helical" evidence="1">
    <location>
        <begin position="89"/>
        <end position="111"/>
    </location>
</feature>
<feature type="transmembrane region" description="Helical" evidence="1">
    <location>
        <begin position="48"/>
        <end position="69"/>
    </location>
</feature>
<reference evidence="2 3" key="1">
    <citation type="submission" date="2018-10" db="EMBL/GenBank/DDBJ databases">
        <title>Ulvibacterium marinum gen. nov., sp. nov., a novel marine bacterium of the family Flavobacteriaceae, isolated from a culture of the green alga Ulva prolifera.</title>
        <authorList>
            <person name="Zhang Z."/>
        </authorList>
    </citation>
    <scope>NUCLEOTIDE SEQUENCE [LARGE SCALE GENOMIC DNA]</scope>
    <source>
        <strain evidence="2 3">CCMM003</strain>
    </source>
</reference>
<dbReference type="AlphaFoldDB" id="A0A3B0BQP1"/>
<evidence type="ECO:0000313" key="2">
    <source>
        <dbReference type="EMBL" id="RKN75100.1"/>
    </source>
</evidence>
<keyword evidence="3" id="KW-1185">Reference proteome</keyword>
<comment type="caution">
    <text evidence="2">The sequence shown here is derived from an EMBL/GenBank/DDBJ whole genome shotgun (WGS) entry which is preliminary data.</text>
</comment>
<evidence type="ECO:0000256" key="1">
    <source>
        <dbReference type="SAM" id="Phobius"/>
    </source>
</evidence>
<protein>
    <submittedName>
        <fullName evidence="2">Uncharacterized protein</fullName>
    </submittedName>
</protein>
<name>A0A3B0BQP1_9FLAO</name>
<keyword evidence="1" id="KW-0472">Membrane</keyword>